<feature type="compositionally biased region" description="Polar residues" evidence="1">
    <location>
        <begin position="228"/>
        <end position="238"/>
    </location>
</feature>
<evidence type="ECO:0000313" key="5">
    <source>
        <dbReference type="Proteomes" id="UP000272241"/>
    </source>
</evidence>
<evidence type="ECO:0000313" key="6">
    <source>
        <dbReference type="Proteomes" id="UP000272703"/>
    </source>
</evidence>
<dbReference type="RefSeq" id="WP_057456163.1">
    <property type="nucleotide sequence ID" value="NZ_RBUM01000380.1"/>
</dbReference>
<accession>A0A3M6AEQ6</accession>
<name>A0A3M6AEQ6_PSESS</name>
<organism evidence="3 6">
    <name type="scientific">Pseudomonas savastanoi</name>
    <name type="common">Pseudomonas syringae pv. savastanoi</name>
    <dbReference type="NCBI Taxonomy" id="29438"/>
    <lineage>
        <taxon>Bacteria</taxon>
        <taxon>Pseudomonadati</taxon>
        <taxon>Pseudomonadota</taxon>
        <taxon>Gammaproteobacteria</taxon>
        <taxon>Pseudomonadales</taxon>
        <taxon>Pseudomonadaceae</taxon>
        <taxon>Pseudomonas</taxon>
    </lineage>
</organism>
<evidence type="ECO:0000313" key="4">
    <source>
        <dbReference type="EMBL" id="RMV22894.1"/>
    </source>
</evidence>
<proteinExistence type="predicted"/>
<dbReference type="Gene3D" id="1.10.530.10">
    <property type="match status" value="1"/>
</dbReference>
<evidence type="ECO:0000313" key="3">
    <source>
        <dbReference type="EMBL" id="RMV17777.1"/>
    </source>
</evidence>
<evidence type="ECO:0000256" key="1">
    <source>
        <dbReference type="SAM" id="MobiDB-lite"/>
    </source>
</evidence>
<dbReference type="CDD" id="cd16892">
    <property type="entry name" value="LT_VirB1-like"/>
    <property type="match status" value="1"/>
</dbReference>
<dbReference type="Proteomes" id="UP000272703">
    <property type="component" value="Unassembled WGS sequence"/>
</dbReference>
<dbReference type="SUPFAM" id="SSF53955">
    <property type="entry name" value="Lysozyme-like"/>
    <property type="match status" value="1"/>
</dbReference>
<feature type="domain" description="Transglycosylase SLT" evidence="2">
    <location>
        <begin position="11"/>
        <end position="131"/>
    </location>
</feature>
<evidence type="ECO:0000259" key="2">
    <source>
        <dbReference type="Pfam" id="PF01464"/>
    </source>
</evidence>
<dbReference type="InterPro" id="IPR023346">
    <property type="entry name" value="Lysozyme-like_dom_sf"/>
</dbReference>
<sequence>MLTTSAFLALAMQCAPSIHPATLTPIVKTESSFNPYAIGVVGKVLPRQPQSLDEAVLAVKKLVAEGADFSIGLGQINRQHFDVNRPEPVFEPCTNLRMAAAVLEQCYAVASAKEPNRQAALHKAISCYYSGNPKRGFKAEAEFGGSSHVQRVLANAGTTTVTVPALEGGSAETSQLQRAQAPASTVEPTYESWDVLRQYPRYLPPAPPAVSAPSAAPTVPAPPVLSPEQPSNHPQEDQ</sequence>
<reference evidence="5 6" key="1">
    <citation type="submission" date="2018-08" db="EMBL/GenBank/DDBJ databases">
        <title>Recombination of ecologically and evolutionarily significant loci maintains genetic cohesion in the Pseudomonas syringae species complex.</title>
        <authorList>
            <person name="Dillon M."/>
            <person name="Thakur S."/>
            <person name="Almeida R.N.D."/>
            <person name="Weir B.S."/>
            <person name="Guttman D.S."/>
        </authorList>
    </citation>
    <scope>NUCLEOTIDE SEQUENCE [LARGE SCALE GENOMIC DNA]</scope>
    <source>
        <strain evidence="4 5">ICMP 11895</strain>
        <strain evidence="3 6">ICMP 11897</strain>
    </source>
</reference>
<comment type="caution">
    <text evidence="3">The sequence shown here is derived from an EMBL/GenBank/DDBJ whole genome shotgun (WGS) entry which is preliminary data.</text>
</comment>
<protein>
    <submittedName>
        <fullName evidence="3">VirB1</fullName>
    </submittedName>
</protein>
<dbReference type="Pfam" id="PF01464">
    <property type="entry name" value="SLT"/>
    <property type="match status" value="1"/>
</dbReference>
<dbReference type="EMBL" id="RBUN01000266">
    <property type="protein sequence ID" value="RMV17777.1"/>
    <property type="molecule type" value="Genomic_DNA"/>
</dbReference>
<dbReference type="AlphaFoldDB" id="A0A3M6AEQ6"/>
<dbReference type="Proteomes" id="UP000272241">
    <property type="component" value="Unassembled WGS sequence"/>
</dbReference>
<dbReference type="InterPro" id="IPR008258">
    <property type="entry name" value="Transglycosylase_SLT_dom_1"/>
</dbReference>
<dbReference type="EMBL" id="RBUO01000065">
    <property type="protein sequence ID" value="RMV22894.1"/>
    <property type="molecule type" value="Genomic_DNA"/>
</dbReference>
<feature type="region of interest" description="Disordered" evidence="1">
    <location>
        <begin position="202"/>
        <end position="238"/>
    </location>
</feature>
<gene>
    <name evidence="4" type="ORF">ALP15_01735</name>
    <name evidence="3" type="ORF">ALP16_01271</name>
</gene>